<evidence type="ECO:0000259" key="7">
    <source>
        <dbReference type="Pfam" id="PF01330"/>
    </source>
</evidence>
<dbReference type="InterPro" id="IPR010994">
    <property type="entry name" value="RuvA_2-like"/>
</dbReference>
<dbReference type="Proteomes" id="UP000226079">
    <property type="component" value="Unassembled WGS sequence"/>
</dbReference>
<evidence type="ECO:0000256" key="2">
    <source>
        <dbReference type="ARBA" id="ARBA00022763"/>
    </source>
</evidence>
<keyword evidence="1 6" id="KW-0963">Cytoplasm</keyword>
<evidence type="ECO:0000256" key="6">
    <source>
        <dbReference type="HAMAP-Rule" id="MF_00031"/>
    </source>
</evidence>
<keyword evidence="10" id="KW-1185">Reference proteome</keyword>
<dbReference type="Pfam" id="PF01330">
    <property type="entry name" value="RuvA_N"/>
    <property type="match status" value="1"/>
</dbReference>
<dbReference type="InterPro" id="IPR036267">
    <property type="entry name" value="RuvA_C_sf"/>
</dbReference>
<dbReference type="InterPro" id="IPR000085">
    <property type="entry name" value="RuvA"/>
</dbReference>
<dbReference type="GO" id="GO:0009379">
    <property type="term" value="C:Holliday junction helicase complex"/>
    <property type="evidence" value="ECO:0007669"/>
    <property type="project" value="InterPro"/>
</dbReference>
<dbReference type="EMBL" id="PDJC01000001">
    <property type="protein sequence ID" value="PFG16744.1"/>
    <property type="molecule type" value="Genomic_DNA"/>
</dbReference>
<comment type="subcellular location">
    <subcellularLocation>
        <location evidence="6">Cytoplasm</location>
    </subcellularLocation>
</comment>
<dbReference type="NCBIfam" id="TIGR00084">
    <property type="entry name" value="ruvA"/>
    <property type="match status" value="1"/>
</dbReference>
<dbReference type="OrthoDB" id="5293449at2"/>
<keyword evidence="3 6" id="KW-0238">DNA-binding</keyword>
<keyword evidence="5 6" id="KW-0234">DNA repair</keyword>
<proteinExistence type="inferred from homology"/>
<dbReference type="AlphaFoldDB" id="A0A2A9CQN6"/>
<dbReference type="GO" id="GO:0005524">
    <property type="term" value="F:ATP binding"/>
    <property type="evidence" value="ECO:0007669"/>
    <property type="project" value="InterPro"/>
</dbReference>
<dbReference type="Pfam" id="PF07499">
    <property type="entry name" value="RuvA_C"/>
    <property type="match status" value="1"/>
</dbReference>
<comment type="function">
    <text evidence="6">The RuvA-RuvB-RuvC complex processes Holliday junction (HJ) DNA during genetic recombination and DNA repair, while the RuvA-RuvB complex plays an important role in the rescue of blocked DNA replication forks via replication fork reversal (RFR). RuvA specifically binds to HJ cruciform DNA, conferring on it an open structure. The RuvB hexamer acts as an ATP-dependent pump, pulling dsDNA into and through the RuvAB complex. HJ branch migration allows RuvC to scan DNA until it finds its consensus sequence, where it cleaves and resolves the cruciform DNA.</text>
</comment>
<dbReference type="SUPFAM" id="SSF47781">
    <property type="entry name" value="RuvA domain 2-like"/>
    <property type="match status" value="1"/>
</dbReference>
<dbReference type="GO" id="GO:0005737">
    <property type="term" value="C:cytoplasm"/>
    <property type="evidence" value="ECO:0007669"/>
    <property type="project" value="UniProtKB-SubCell"/>
</dbReference>
<evidence type="ECO:0000256" key="4">
    <source>
        <dbReference type="ARBA" id="ARBA00023172"/>
    </source>
</evidence>
<keyword evidence="9" id="KW-0547">Nucleotide-binding</keyword>
<sequence>MIAQLSGRVVAVGGTWVVVELSGLGLKVLCTPATAAGARPGESIRLHTSLVVREDSLTLYGFAEAEERDCFELVQTASGIGPRIALAVVSVFTPSDFARAVNAGNTAAITKVPGIGAKGAAKLVLELKDKVTGLLGAGPTRGLSELPGDWRDQVCGALEGLGYSTRDAEAACDQVSGLVEADPDTPVSVLLRAALRTLAK</sequence>
<keyword evidence="2 6" id="KW-0227">DNA damage</keyword>
<dbReference type="InterPro" id="IPR011114">
    <property type="entry name" value="RuvA_C"/>
</dbReference>
<feature type="domain" description="DNA helicase Holliday junction RuvA type" evidence="7">
    <location>
        <begin position="1"/>
        <end position="61"/>
    </location>
</feature>
<dbReference type="GO" id="GO:0048476">
    <property type="term" value="C:Holliday junction resolvase complex"/>
    <property type="evidence" value="ECO:0007669"/>
    <property type="project" value="UniProtKB-UniRule"/>
</dbReference>
<comment type="caution">
    <text evidence="6">Lacks conserved residue(s) required for the propagation of feature annotation.</text>
</comment>
<accession>A0A2A9CQN6</accession>
<dbReference type="InterPro" id="IPR012340">
    <property type="entry name" value="NA-bd_OB-fold"/>
</dbReference>
<feature type="region of interest" description="Domain III" evidence="6">
    <location>
        <begin position="149"/>
        <end position="200"/>
    </location>
</feature>
<dbReference type="Gene3D" id="1.10.8.10">
    <property type="entry name" value="DNA helicase RuvA subunit, C-terminal domain"/>
    <property type="match status" value="1"/>
</dbReference>
<dbReference type="RefSeq" id="WP_098460255.1">
    <property type="nucleotide sequence ID" value="NZ_PDJC01000001.1"/>
</dbReference>
<evidence type="ECO:0000256" key="1">
    <source>
        <dbReference type="ARBA" id="ARBA00022490"/>
    </source>
</evidence>
<dbReference type="Gene3D" id="1.10.150.20">
    <property type="entry name" value="5' to 3' exonuclease, C-terminal subdomain"/>
    <property type="match status" value="1"/>
</dbReference>
<dbReference type="GO" id="GO:0000400">
    <property type="term" value="F:four-way junction DNA binding"/>
    <property type="evidence" value="ECO:0007669"/>
    <property type="project" value="UniProtKB-UniRule"/>
</dbReference>
<protein>
    <recommendedName>
        <fullName evidence="6">Holliday junction branch migration complex subunit RuvA</fullName>
    </recommendedName>
</protein>
<dbReference type="SUPFAM" id="SSF50249">
    <property type="entry name" value="Nucleic acid-binding proteins"/>
    <property type="match status" value="1"/>
</dbReference>
<dbReference type="GO" id="GO:0006310">
    <property type="term" value="P:DNA recombination"/>
    <property type="evidence" value="ECO:0007669"/>
    <property type="project" value="UniProtKB-UniRule"/>
</dbReference>
<keyword evidence="9" id="KW-0378">Hydrolase</keyword>
<keyword evidence="9" id="KW-0067">ATP-binding</keyword>
<dbReference type="Gene3D" id="2.40.50.140">
    <property type="entry name" value="Nucleic acid-binding proteins"/>
    <property type="match status" value="1"/>
</dbReference>
<evidence type="ECO:0000313" key="9">
    <source>
        <dbReference type="EMBL" id="PFG16744.1"/>
    </source>
</evidence>
<comment type="caution">
    <text evidence="9">The sequence shown here is derived from an EMBL/GenBank/DDBJ whole genome shotgun (WGS) entry which is preliminary data.</text>
</comment>
<evidence type="ECO:0000256" key="3">
    <source>
        <dbReference type="ARBA" id="ARBA00023125"/>
    </source>
</evidence>
<reference evidence="9 10" key="1">
    <citation type="submission" date="2017-10" db="EMBL/GenBank/DDBJ databases">
        <title>Sequencing the genomes of 1000 actinobacteria strains.</title>
        <authorList>
            <person name="Klenk H.-P."/>
        </authorList>
    </citation>
    <scope>NUCLEOTIDE SEQUENCE [LARGE SCALE GENOMIC DNA]</scope>
    <source>
        <strain evidence="9 10">DSM 15597</strain>
    </source>
</reference>
<dbReference type="GO" id="GO:0009378">
    <property type="term" value="F:four-way junction helicase activity"/>
    <property type="evidence" value="ECO:0007669"/>
    <property type="project" value="InterPro"/>
</dbReference>
<keyword evidence="4 6" id="KW-0233">DNA recombination</keyword>
<dbReference type="InterPro" id="IPR013849">
    <property type="entry name" value="DNA_helicase_Holl-junc_RuvA_I"/>
</dbReference>
<comment type="similarity">
    <text evidence="6">Belongs to the RuvA family.</text>
</comment>
<evidence type="ECO:0000313" key="10">
    <source>
        <dbReference type="Proteomes" id="UP000226079"/>
    </source>
</evidence>
<dbReference type="Pfam" id="PF14520">
    <property type="entry name" value="HHH_5"/>
    <property type="match status" value="1"/>
</dbReference>
<dbReference type="HAMAP" id="MF_00031">
    <property type="entry name" value="DNA_HJ_migration_RuvA"/>
    <property type="match status" value="1"/>
</dbReference>
<evidence type="ECO:0000256" key="5">
    <source>
        <dbReference type="ARBA" id="ARBA00023204"/>
    </source>
</evidence>
<feature type="domain" description="Holliday junction DNA helicase RuvA C-terminal" evidence="8">
    <location>
        <begin position="149"/>
        <end position="198"/>
    </location>
</feature>
<dbReference type="GO" id="GO:0006281">
    <property type="term" value="P:DNA repair"/>
    <property type="evidence" value="ECO:0007669"/>
    <property type="project" value="UniProtKB-UniRule"/>
</dbReference>
<organism evidence="9 10">
    <name type="scientific">Propionicimonas paludicola</name>
    <dbReference type="NCBI Taxonomy" id="185243"/>
    <lineage>
        <taxon>Bacteria</taxon>
        <taxon>Bacillati</taxon>
        <taxon>Actinomycetota</taxon>
        <taxon>Actinomycetes</taxon>
        <taxon>Propionibacteriales</taxon>
        <taxon>Nocardioidaceae</taxon>
        <taxon>Propionicimonas</taxon>
    </lineage>
</organism>
<comment type="subunit">
    <text evidence="6">Homotetramer. Forms an RuvA(8)-RuvB(12)-Holliday junction (HJ) complex. HJ DNA is sandwiched between 2 RuvA tetramers; dsDNA enters through RuvA and exits via RuvB. An RuvB hexamer assembles on each DNA strand where it exits the tetramer. Each RuvB hexamer is contacted by two RuvA subunits (via domain III) on 2 adjacent RuvB subunits; this complex drives branch migration. In the full resolvosome a probable DNA-RuvA(4)-RuvB(12)-RuvC(2) complex forms which resolves the HJ.</text>
</comment>
<comment type="domain">
    <text evidence="6">Has three domains with a flexible linker between the domains II and III and assumes an 'L' shape. Domain III is highly mobile and contacts RuvB.</text>
</comment>
<dbReference type="CDD" id="cd14332">
    <property type="entry name" value="UBA_RuvA_C"/>
    <property type="match status" value="1"/>
</dbReference>
<evidence type="ECO:0000259" key="8">
    <source>
        <dbReference type="Pfam" id="PF07499"/>
    </source>
</evidence>
<name>A0A2A9CQN6_9ACTN</name>
<gene>
    <name evidence="6" type="primary">ruvA</name>
    <name evidence="9" type="ORF">ATK74_1297</name>
</gene>
<keyword evidence="9" id="KW-0347">Helicase</keyword>
<dbReference type="SUPFAM" id="SSF46929">
    <property type="entry name" value="DNA helicase RuvA subunit, C-terminal domain"/>
    <property type="match status" value="1"/>
</dbReference>